<dbReference type="PROSITE" id="PS50995">
    <property type="entry name" value="HTH_MARR_2"/>
    <property type="match status" value="1"/>
</dbReference>
<dbReference type="InterPro" id="IPR036388">
    <property type="entry name" value="WH-like_DNA-bd_sf"/>
</dbReference>
<feature type="domain" description="HTH marR-type" evidence="4">
    <location>
        <begin position="1"/>
        <end position="141"/>
    </location>
</feature>
<evidence type="ECO:0000256" key="2">
    <source>
        <dbReference type="ARBA" id="ARBA00023125"/>
    </source>
</evidence>
<evidence type="ECO:0000256" key="3">
    <source>
        <dbReference type="ARBA" id="ARBA00023163"/>
    </source>
</evidence>
<protein>
    <submittedName>
        <fullName evidence="5">MarR family 2-MHQ and catechol resistance regulon transcriptional repressor</fullName>
    </submittedName>
</protein>
<dbReference type="Proteomes" id="UP001223586">
    <property type="component" value="Unassembled WGS sequence"/>
</dbReference>
<dbReference type="InterPro" id="IPR000835">
    <property type="entry name" value="HTH_MarR-typ"/>
</dbReference>
<accession>A0ABT9WUQ1</accession>
<dbReference type="SUPFAM" id="SSF46785">
    <property type="entry name" value="Winged helix' DNA-binding domain"/>
    <property type="match status" value="1"/>
</dbReference>
<dbReference type="SMART" id="SM00347">
    <property type="entry name" value="HTH_MARR"/>
    <property type="match status" value="1"/>
</dbReference>
<proteinExistence type="predicted"/>
<gene>
    <name evidence="5" type="ORF">J2S08_002833</name>
</gene>
<keyword evidence="2" id="KW-0238">DNA-binding</keyword>
<evidence type="ECO:0000313" key="6">
    <source>
        <dbReference type="Proteomes" id="UP001223586"/>
    </source>
</evidence>
<keyword evidence="1" id="KW-0805">Transcription regulation</keyword>
<dbReference type="PRINTS" id="PR00598">
    <property type="entry name" value="HTHMARR"/>
</dbReference>
<sequence>MDEKKIKLLIKRYEDVYLFATKRISTMISEYVLEDMSIEQYALLRKLFFSKSLRSSELADIFYVNKSAITVKVEKLVKRGLVKRNRDPNDRRNVYLSLTEEGVKLYEQLERKIEQFVGNYLSDLTHEELESFLDLYEKITKIIEKRKEKEE</sequence>
<dbReference type="Gene3D" id="1.10.10.10">
    <property type="entry name" value="Winged helix-like DNA-binding domain superfamily/Winged helix DNA-binding domain"/>
    <property type="match status" value="1"/>
</dbReference>
<keyword evidence="6" id="KW-1185">Reference proteome</keyword>
<dbReference type="EMBL" id="JAUSTT010000017">
    <property type="protein sequence ID" value="MDQ0176954.1"/>
    <property type="molecule type" value="Genomic_DNA"/>
</dbReference>
<dbReference type="InterPro" id="IPR036390">
    <property type="entry name" value="WH_DNA-bd_sf"/>
</dbReference>
<dbReference type="RefSeq" id="WP_307230523.1">
    <property type="nucleotide sequence ID" value="NZ_JAUSTT010000017.1"/>
</dbReference>
<evidence type="ECO:0000313" key="5">
    <source>
        <dbReference type="EMBL" id="MDQ0176954.1"/>
    </source>
</evidence>
<keyword evidence="3" id="KW-0804">Transcription</keyword>
<dbReference type="PANTHER" id="PTHR42756">
    <property type="entry name" value="TRANSCRIPTIONAL REGULATOR, MARR"/>
    <property type="match status" value="1"/>
</dbReference>
<name>A0ABT9WUQ1_9BACI</name>
<comment type="caution">
    <text evidence="5">The sequence shown here is derived from an EMBL/GenBank/DDBJ whole genome shotgun (WGS) entry which is preliminary data.</text>
</comment>
<reference evidence="5 6" key="1">
    <citation type="submission" date="2023-07" db="EMBL/GenBank/DDBJ databases">
        <title>Genomic Encyclopedia of Type Strains, Phase IV (KMG-IV): sequencing the most valuable type-strain genomes for metagenomic binning, comparative biology and taxonomic classification.</title>
        <authorList>
            <person name="Goeker M."/>
        </authorList>
    </citation>
    <scope>NUCLEOTIDE SEQUENCE [LARGE SCALE GENOMIC DNA]</scope>
    <source>
        <strain evidence="5 6">DSM 23837</strain>
    </source>
</reference>
<dbReference type="PANTHER" id="PTHR42756:SF1">
    <property type="entry name" value="TRANSCRIPTIONAL REPRESSOR OF EMRAB OPERON"/>
    <property type="match status" value="1"/>
</dbReference>
<evidence type="ECO:0000259" key="4">
    <source>
        <dbReference type="PROSITE" id="PS50995"/>
    </source>
</evidence>
<evidence type="ECO:0000256" key="1">
    <source>
        <dbReference type="ARBA" id="ARBA00023015"/>
    </source>
</evidence>
<organism evidence="5 6">
    <name type="scientific">Bacillus chungangensis</name>
    <dbReference type="NCBI Taxonomy" id="587633"/>
    <lineage>
        <taxon>Bacteria</taxon>
        <taxon>Bacillati</taxon>
        <taxon>Bacillota</taxon>
        <taxon>Bacilli</taxon>
        <taxon>Bacillales</taxon>
        <taxon>Bacillaceae</taxon>
        <taxon>Bacillus</taxon>
    </lineage>
</organism>
<dbReference type="Pfam" id="PF01047">
    <property type="entry name" value="MarR"/>
    <property type="match status" value="1"/>
</dbReference>